<keyword evidence="3" id="KW-1185">Reference proteome</keyword>
<proteinExistence type="predicted"/>
<feature type="region of interest" description="Disordered" evidence="1">
    <location>
        <begin position="1"/>
        <end position="23"/>
    </location>
</feature>
<dbReference type="Proteomes" id="UP001055159">
    <property type="component" value="Chromosome"/>
</dbReference>
<protein>
    <submittedName>
        <fullName evidence="2">Uncharacterized protein</fullName>
    </submittedName>
</protein>
<gene>
    <name evidence="2" type="ORF">MJO55_04405</name>
</gene>
<dbReference type="EMBL" id="CP092427">
    <property type="protein sequence ID" value="ULP37685.1"/>
    <property type="molecule type" value="Genomic_DNA"/>
</dbReference>
<dbReference type="RefSeq" id="WP_052428695.1">
    <property type="nucleotide sequence ID" value="NZ_CP092427.2"/>
</dbReference>
<organism evidence="2 3">
    <name type="scientific">Mycolicibacterium rufum</name>
    <dbReference type="NCBI Taxonomy" id="318424"/>
    <lineage>
        <taxon>Bacteria</taxon>
        <taxon>Bacillati</taxon>
        <taxon>Actinomycetota</taxon>
        <taxon>Actinomycetes</taxon>
        <taxon>Mycobacteriales</taxon>
        <taxon>Mycobacteriaceae</taxon>
        <taxon>Mycolicibacterium</taxon>
    </lineage>
</organism>
<name>A0ABY3UDJ8_9MYCO</name>
<accession>A0ABY3UDJ8</accession>
<evidence type="ECO:0000313" key="3">
    <source>
        <dbReference type="Proteomes" id="UP001055159"/>
    </source>
</evidence>
<evidence type="ECO:0000256" key="1">
    <source>
        <dbReference type="SAM" id="MobiDB-lite"/>
    </source>
</evidence>
<sequence length="396" mass="44694">MTDGRARRRAKQARRDARRRLRTTPTLDEHDELLCNLVREALAKKHPLGLLAIVNYVIESSRPDPLARYRSRPSPPDLDRERLIASFISIDSPEVTALLAALAEFLDDDPAAQASCRQEVARRRHHVPKWIGELPRVEVYRAARFTHVLGDVDEIVVGARFPSGYAMVCATRINHNTMSTIETAEIWSEPIADLIARYPDEDNDPDMSSVDVTVADAKAWLLQGMEGARFSMKTDSWPQCRPLVQWLVDRMPDGGSGYAQPSWEPAELLELQKEFFASPAGRPFEGWHRWEQLENLMDTGTGDPLRWSAVRVEGALDGFSSFCEGSFLEIELSTPDLLRAFIPFAHERSGIREGLTTEALAAVDRQAPRFRRDVILKAKEQGYFDDDDDGPWLQSG</sequence>
<feature type="compositionally biased region" description="Basic residues" evidence="1">
    <location>
        <begin position="1"/>
        <end position="22"/>
    </location>
</feature>
<evidence type="ECO:0000313" key="2">
    <source>
        <dbReference type="EMBL" id="ULP37685.1"/>
    </source>
</evidence>
<reference evidence="2" key="1">
    <citation type="submission" date="2022-08" db="EMBL/GenBank/DDBJ databases">
        <title>Whole genome sequencing of non-tuberculosis mycobacteria type-strains.</title>
        <authorList>
            <person name="Igarashi Y."/>
            <person name="Osugi A."/>
            <person name="Mitarai S."/>
        </authorList>
    </citation>
    <scope>NUCLEOTIDE SEQUENCE</scope>
    <source>
        <strain evidence="2">JCM 16372</strain>
    </source>
</reference>